<comment type="caution">
    <text evidence="8">The sequence shown here is derived from an EMBL/GenBank/DDBJ whole genome shotgun (WGS) entry which is preliminary data.</text>
</comment>
<dbReference type="Proteomes" id="UP000762676">
    <property type="component" value="Unassembled WGS sequence"/>
</dbReference>
<evidence type="ECO:0000256" key="4">
    <source>
        <dbReference type="ARBA" id="ARBA00022691"/>
    </source>
</evidence>
<evidence type="ECO:0000259" key="7">
    <source>
        <dbReference type="PROSITE" id="PS51675"/>
    </source>
</evidence>
<gene>
    <name evidence="8" type="ORF">ElyMa_006614100</name>
</gene>
<feature type="domain" description="SAM-dependent MTase TRM10-type" evidence="7">
    <location>
        <begin position="73"/>
        <end position="265"/>
    </location>
</feature>
<dbReference type="CDD" id="cd18101">
    <property type="entry name" value="Trm10euk_A"/>
    <property type="match status" value="1"/>
</dbReference>
<dbReference type="GO" id="GO:0002939">
    <property type="term" value="P:tRNA N1-guanine methylation"/>
    <property type="evidence" value="ECO:0007669"/>
    <property type="project" value="TreeGrafter"/>
</dbReference>
<name>A0AAV4IL59_9GAST</name>
<dbReference type="GO" id="GO:0005654">
    <property type="term" value="C:nucleoplasm"/>
    <property type="evidence" value="ECO:0007669"/>
    <property type="project" value="TreeGrafter"/>
</dbReference>
<dbReference type="AlphaFoldDB" id="A0AAV4IL59"/>
<reference evidence="8 9" key="1">
    <citation type="journal article" date="2021" name="Elife">
        <title>Chloroplast acquisition without the gene transfer in kleptoplastic sea slugs, Plakobranchus ocellatus.</title>
        <authorList>
            <person name="Maeda T."/>
            <person name="Takahashi S."/>
            <person name="Yoshida T."/>
            <person name="Shimamura S."/>
            <person name="Takaki Y."/>
            <person name="Nagai Y."/>
            <person name="Toyoda A."/>
            <person name="Suzuki Y."/>
            <person name="Arimoto A."/>
            <person name="Ishii H."/>
            <person name="Satoh N."/>
            <person name="Nishiyama T."/>
            <person name="Hasebe M."/>
            <person name="Maruyama T."/>
            <person name="Minagawa J."/>
            <person name="Obokata J."/>
            <person name="Shigenobu S."/>
        </authorList>
    </citation>
    <scope>NUCLEOTIDE SEQUENCE [LARGE SCALE GENOMIC DNA]</scope>
</reference>
<keyword evidence="3" id="KW-0808">Transferase</keyword>
<evidence type="ECO:0000313" key="8">
    <source>
        <dbReference type="EMBL" id="GFS09186.1"/>
    </source>
</evidence>
<keyword evidence="2" id="KW-0489">Methyltransferase</keyword>
<sequence>MELQEADLSLNPDKDCEEGKPDGDVQLSKNQLKKLKKREKWMAIKQEKRRNAKLKRKLRLAEMRENGEDIGPTRKSLKRKSMKNSSCKIRVAIDLSLDEYMVEKDVSSLTCQLQHSYAANRRAENSLQLYFCGIGGKTKERLDKIGDYKGWDIYPESESYDKVFPVESLVYLSSESDNVLTSLSEDKVYVIGGLVDHNKHKGLCHRLAEEKGIAHAQLPIGDYLDMKTRKVLTVNQVFSILLRYTETKDWKKAFLAEMPQRKNVSLKEASSTEASASPKEETQNSSSCQESKDNLVEPDVIPAKEIVDTVKVPQETGICEGLKSIQETGDEGMISEKSELVNKGNEVDSLAKGDNQLENKNKYSESSLKEGDR</sequence>
<keyword evidence="9" id="KW-1185">Reference proteome</keyword>
<dbReference type="InterPro" id="IPR028564">
    <property type="entry name" value="MT_TRM10-typ"/>
</dbReference>
<dbReference type="InterPro" id="IPR007356">
    <property type="entry name" value="tRNA_m1G_MeTrfase_euk"/>
</dbReference>
<evidence type="ECO:0000256" key="5">
    <source>
        <dbReference type="ARBA" id="ARBA00048434"/>
    </source>
</evidence>
<dbReference type="PANTHER" id="PTHR13563">
    <property type="entry name" value="TRNA (GUANINE-9-) METHYLTRANSFERASE"/>
    <property type="match status" value="1"/>
</dbReference>
<protein>
    <recommendedName>
        <fullName evidence="1">tRNA (guanine(9)-N(1))-methyltransferase</fullName>
        <ecNumber evidence="1">2.1.1.221</ecNumber>
    </recommendedName>
</protein>
<keyword evidence="4" id="KW-0949">S-adenosyl-L-methionine</keyword>
<feature type="compositionally biased region" description="Basic and acidic residues" evidence="6">
    <location>
        <begin position="334"/>
        <end position="373"/>
    </location>
</feature>
<dbReference type="Gene3D" id="3.40.1280.30">
    <property type="match status" value="1"/>
</dbReference>
<dbReference type="PANTHER" id="PTHR13563:SF13">
    <property type="entry name" value="TRNA METHYLTRANSFERASE 10 HOMOLOG A"/>
    <property type="match status" value="1"/>
</dbReference>
<proteinExistence type="predicted"/>
<dbReference type="GO" id="GO:0052905">
    <property type="term" value="F:tRNA (guanosine(9)-N1)-methyltransferase activity"/>
    <property type="evidence" value="ECO:0007669"/>
    <property type="project" value="UniProtKB-EC"/>
</dbReference>
<organism evidence="8 9">
    <name type="scientific">Elysia marginata</name>
    <dbReference type="NCBI Taxonomy" id="1093978"/>
    <lineage>
        <taxon>Eukaryota</taxon>
        <taxon>Metazoa</taxon>
        <taxon>Spiralia</taxon>
        <taxon>Lophotrochozoa</taxon>
        <taxon>Mollusca</taxon>
        <taxon>Gastropoda</taxon>
        <taxon>Heterobranchia</taxon>
        <taxon>Euthyneura</taxon>
        <taxon>Panpulmonata</taxon>
        <taxon>Sacoglossa</taxon>
        <taxon>Placobranchoidea</taxon>
        <taxon>Plakobranchidae</taxon>
        <taxon>Elysia</taxon>
    </lineage>
</organism>
<feature type="region of interest" description="Disordered" evidence="6">
    <location>
        <begin position="1"/>
        <end position="28"/>
    </location>
</feature>
<feature type="compositionally biased region" description="Basic and acidic residues" evidence="6">
    <location>
        <begin position="12"/>
        <end position="23"/>
    </location>
</feature>
<evidence type="ECO:0000256" key="1">
    <source>
        <dbReference type="ARBA" id="ARBA00012797"/>
    </source>
</evidence>
<evidence type="ECO:0000256" key="3">
    <source>
        <dbReference type="ARBA" id="ARBA00022679"/>
    </source>
</evidence>
<dbReference type="EMBL" id="BMAT01013284">
    <property type="protein sequence ID" value="GFS09186.1"/>
    <property type="molecule type" value="Genomic_DNA"/>
</dbReference>
<dbReference type="PROSITE" id="PS51675">
    <property type="entry name" value="SAM_MT_TRM10"/>
    <property type="match status" value="1"/>
</dbReference>
<feature type="region of interest" description="Disordered" evidence="6">
    <location>
        <begin position="321"/>
        <end position="373"/>
    </location>
</feature>
<dbReference type="GO" id="GO:0000049">
    <property type="term" value="F:tRNA binding"/>
    <property type="evidence" value="ECO:0007669"/>
    <property type="project" value="TreeGrafter"/>
</dbReference>
<dbReference type="InterPro" id="IPR038459">
    <property type="entry name" value="MT_TRM10-typ_sf"/>
</dbReference>
<evidence type="ECO:0000313" key="9">
    <source>
        <dbReference type="Proteomes" id="UP000762676"/>
    </source>
</evidence>
<dbReference type="FunFam" id="3.40.1280.30:FF:000001">
    <property type="entry name" value="tRNA methyltransferase 10 homolog A"/>
    <property type="match status" value="1"/>
</dbReference>
<accession>A0AAV4IL59</accession>
<dbReference type="EC" id="2.1.1.221" evidence="1"/>
<evidence type="ECO:0000256" key="6">
    <source>
        <dbReference type="SAM" id="MobiDB-lite"/>
    </source>
</evidence>
<feature type="region of interest" description="Disordered" evidence="6">
    <location>
        <begin position="264"/>
        <end position="300"/>
    </location>
</feature>
<evidence type="ECO:0000256" key="2">
    <source>
        <dbReference type="ARBA" id="ARBA00022603"/>
    </source>
</evidence>
<comment type="catalytic activity">
    <reaction evidence="5">
        <text>guanosine(9) in tRNA + S-adenosyl-L-methionine = N(1)-methylguanosine(9) in tRNA + S-adenosyl-L-homocysteine + H(+)</text>
        <dbReference type="Rhea" id="RHEA:43156"/>
        <dbReference type="Rhea" id="RHEA-COMP:10367"/>
        <dbReference type="Rhea" id="RHEA-COMP:10368"/>
        <dbReference type="ChEBI" id="CHEBI:15378"/>
        <dbReference type="ChEBI" id="CHEBI:57856"/>
        <dbReference type="ChEBI" id="CHEBI:59789"/>
        <dbReference type="ChEBI" id="CHEBI:73542"/>
        <dbReference type="ChEBI" id="CHEBI:74269"/>
        <dbReference type="EC" id="2.1.1.221"/>
    </reaction>
</comment>